<dbReference type="GO" id="GO:0008061">
    <property type="term" value="F:chitin binding"/>
    <property type="evidence" value="ECO:0007669"/>
    <property type="project" value="InterPro"/>
</dbReference>
<evidence type="ECO:0000259" key="2">
    <source>
        <dbReference type="PROSITE" id="PS50245"/>
    </source>
</evidence>
<dbReference type="SUPFAM" id="SSF57625">
    <property type="entry name" value="Invertebrate chitin-binding proteins"/>
    <property type="match status" value="1"/>
</dbReference>
<reference evidence="4" key="2">
    <citation type="submission" date="2020-06" db="EMBL/GenBank/DDBJ databases">
        <authorList>
            <person name="Sheffer M."/>
        </authorList>
    </citation>
    <scope>NUCLEOTIDE SEQUENCE</scope>
</reference>
<organism evidence="4 5">
    <name type="scientific">Argiope bruennichi</name>
    <name type="common">Wasp spider</name>
    <name type="synonym">Aranea bruennichi</name>
    <dbReference type="NCBI Taxonomy" id="94029"/>
    <lineage>
        <taxon>Eukaryota</taxon>
        <taxon>Metazoa</taxon>
        <taxon>Ecdysozoa</taxon>
        <taxon>Arthropoda</taxon>
        <taxon>Chelicerata</taxon>
        <taxon>Arachnida</taxon>
        <taxon>Araneae</taxon>
        <taxon>Araneomorphae</taxon>
        <taxon>Entelegynae</taxon>
        <taxon>Araneoidea</taxon>
        <taxon>Araneidae</taxon>
        <taxon>Argiope</taxon>
    </lineage>
</organism>
<reference evidence="4" key="1">
    <citation type="journal article" date="2020" name="bioRxiv">
        <title>Chromosome-level reference genome of the European wasp spider Argiope bruennichi: a resource for studies on range expansion and evolutionary adaptation.</title>
        <authorList>
            <person name="Sheffer M.M."/>
            <person name="Hoppe A."/>
            <person name="Krehenwinkel H."/>
            <person name="Uhl G."/>
            <person name="Kuss A.W."/>
            <person name="Jensen L."/>
            <person name="Jensen C."/>
            <person name="Gillespie R.G."/>
            <person name="Hoff K.J."/>
            <person name="Prost S."/>
        </authorList>
    </citation>
    <scope>NUCLEOTIDE SEQUENCE</scope>
</reference>
<feature type="compositionally biased region" description="Basic and acidic residues" evidence="1">
    <location>
        <begin position="983"/>
        <end position="992"/>
    </location>
</feature>
<feature type="region of interest" description="Disordered" evidence="1">
    <location>
        <begin position="958"/>
        <end position="992"/>
    </location>
</feature>
<evidence type="ECO:0000313" key="4">
    <source>
        <dbReference type="EMBL" id="KAF8767860.1"/>
    </source>
</evidence>
<dbReference type="PROSITE" id="PS50940">
    <property type="entry name" value="CHIT_BIND_II"/>
    <property type="match status" value="1"/>
</dbReference>
<dbReference type="SUPFAM" id="SSF74924">
    <property type="entry name" value="Cap-Gly domain"/>
    <property type="match status" value="1"/>
</dbReference>
<feature type="region of interest" description="Disordered" evidence="1">
    <location>
        <begin position="374"/>
        <end position="394"/>
    </location>
</feature>
<gene>
    <name evidence="4" type="ORF">HNY73_020746</name>
</gene>
<feature type="domain" description="CAP-Gly" evidence="2">
    <location>
        <begin position="25"/>
        <end position="67"/>
    </location>
</feature>
<dbReference type="Gene3D" id="2.170.140.10">
    <property type="entry name" value="Chitin binding domain"/>
    <property type="match status" value="1"/>
</dbReference>
<evidence type="ECO:0000313" key="5">
    <source>
        <dbReference type="Proteomes" id="UP000807504"/>
    </source>
</evidence>
<feature type="compositionally biased region" description="Basic residues" evidence="1">
    <location>
        <begin position="157"/>
        <end position="166"/>
    </location>
</feature>
<dbReference type="SMART" id="SM00494">
    <property type="entry name" value="ChtBD2"/>
    <property type="match status" value="1"/>
</dbReference>
<evidence type="ECO:0000259" key="3">
    <source>
        <dbReference type="PROSITE" id="PS50940"/>
    </source>
</evidence>
<feature type="region of interest" description="Disordered" evidence="1">
    <location>
        <begin position="308"/>
        <end position="335"/>
    </location>
</feature>
<sequence length="1094" mass="124721">METFKLDDRVKVIGKNVKGRIAFIGKTHLSEGIMYGIALDKPKGRCSGTVGGVRYFMCPKDHGVFVRACQLEIDSGNSTDDSDDYRDVIPRPTYPNYLKYSSKINFRKSKYHSKSKEHVSKIKSPVKQDTQKKQTSEVNHCLQNTSQEKLINDPRPNVKKTRQPSRKRVENRASVDEKFRFLSEKINMQNQQLQTIHRYLKKLKTYLRWSRGFDSKENQMKNLLDGAIDSVIRNMEEIIGNNEIGNDCDPCKGDTGFEKENALLLQCIWDLEKKNETLVDCMTKIRAILLNSWKPRSREKFKSDVNRKEISGRSNPSVNKCNNCSPKNSETRSVPNLSTKEQQLFNEHFQKGDQGKCKTETIKRYLESLNYGNKNGNKELSKTENKLNDNSKGDAQELRKAACVRNYLESLNHDMKELNKELKDMRSEKSNDKCDENVRSKSNLISENIKSSALKESRNNNSCKIRQAPRSPKDNNRFKPYALVKRVTTEQNDFSENIDTTEDDKNPTKELFELISNIMTKINLNEQNKIASKDSPKFKEQSINLSETYVIMLRLCAFMCLLAMTLAIPRRQRQTTLAPTTQHRNEDPMKGYTSSKLGLIEELMRGYTEHGPNKDQETPVRSIQTQPSAELSPAFLAEYEEQDFTEEDFSKTQDHFGIPGQDYNKPVGEYPGTVTGTTGTKPYNNQHPESTVPKEALDNIHSNAQAWFDSLAESTGKFDVEDVASFRGIPGVNFPDYEDIPSTPFTCFDKQYLPGFYADMDTGCQVFHMCFENRKVSFLCPVGTVFNQALLTCDYWHHSDCSRTPLHYSSNVGIGYNPNRGQNPHDPTNEYEKGFSNHSSSHDTSKGTPVPETQVNTPRPNHETDQSRNSNQGTVVPEVNKGKQPPRKPAEPQDEYNFSAHRYLDLFLRFFPIKAKVTMFPENGQTKVEAITSIGDSMKQRITVYPVANNSKVVAEASIGERRRQNRPQVGGYSAVNQAPERQNQKKGKDIDQSVFNDIDDAFAIVRRVLEHVGRLLPRTTTVNNNEESTSNSGAAISGRRSSCRCRIGPHSHDRHHPGRPKHCRCHRPLTALNPRFIVKPVVTIYNRSTRVFK</sequence>
<feature type="region of interest" description="Disordered" evidence="1">
    <location>
        <begin position="815"/>
        <end position="895"/>
    </location>
</feature>
<dbReference type="SMART" id="SM01052">
    <property type="entry name" value="CAP_GLY"/>
    <property type="match status" value="1"/>
</dbReference>
<feature type="compositionally biased region" description="Basic and acidic residues" evidence="1">
    <location>
        <begin position="827"/>
        <end position="845"/>
    </location>
</feature>
<feature type="region of interest" description="Disordered" evidence="1">
    <location>
        <begin position="151"/>
        <end position="172"/>
    </location>
</feature>
<dbReference type="EMBL" id="JABXBU010002230">
    <property type="protein sequence ID" value="KAF8767860.1"/>
    <property type="molecule type" value="Genomic_DNA"/>
</dbReference>
<dbReference type="GO" id="GO:0005576">
    <property type="term" value="C:extracellular region"/>
    <property type="evidence" value="ECO:0007669"/>
    <property type="project" value="InterPro"/>
</dbReference>
<dbReference type="InterPro" id="IPR002557">
    <property type="entry name" value="Chitin-bd_dom"/>
</dbReference>
<dbReference type="PANTHER" id="PTHR22933">
    <property type="entry name" value="FI18007P1-RELATED"/>
    <property type="match status" value="1"/>
</dbReference>
<dbReference type="Proteomes" id="UP000807504">
    <property type="component" value="Unassembled WGS sequence"/>
</dbReference>
<dbReference type="Gene3D" id="2.30.30.190">
    <property type="entry name" value="CAP Gly-rich-like domain"/>
    <property type="match status" value="1"/>
</dbReference>
<keyword evidence="5" id="KW-1185">Reference proteome</keyword>
<dbReference type="InterPro" id="IPR036508">
    <property type="entry name" value="Chitin-bd_dom_sf"/>
</dbReference>
<feature type="compositionally biased region" description="Basic and acidic residues" evidence="1">
    <location>
        <begin position="376"/>
        <end position="394"/>
    </location>
</feature>
<feature type="region of interest" description="Disordered" evidence="1">
    <location>
        <begin position="424"/>
        <end position="477"/>
    </location>
</feature>
<evidence type="ECO:0000256" key="1">
    <source>
        <dbReference type="SAM" id="MobiDB-lite"/>
    </source>
</evidence>
<dbReference type="InterPro" id="IPR000938">
    <property type="entry name" value="CAP-Gly_domain"/>
</dbReference>
<proteinExistence type="predicted"/>
<name>A0A8T0E948_ARGBR</name>
<dbReference type="AlphaFoldDB" id="A0A8T0E948"/>
<dbReference type="InterPro" id="IPR036859">
    <property type="entry name" value="CAP-Gly_dom_sf"/>
</dbReference>
<feature type="region of interest" description="Disordered" evidence="1">
    <location>
        <begin position="111"/>
        <end position="137"/>
    </location>
</feature>
<dbReference type="Pfam" id="PF01607">
    <property type="entry name" value="CBM_14"/>
    <property type="match status" value="1"/>
</dbReference>
<feature type="compositionally biased region" description="Polar residues" evidence="1">
    <location>
        <begin position="440"/>
        <end position="451"/>
    </location>
</feature>
<dbReference type="InterPro" id="IPR052976">
    <property type="entry name" value="Scoloptoxin-like"/>
</dbReference>
<dbReference type="PANTHER" id="PTHR22933:SF43">
    <property type="entry name" value="LP10131P"/>
    <property type="match status" value="1"/>
</dbReference>
<accession>A0A8T0E948</accession>
<dbReference type="Pfam" id="PF01302">
    <property type="entry name" value="CAP_GLY"/>
    <property type="match status" value="1"/>
</dbReference>
<feature type="compositionally biased region" description="Basic and acidic residues" evidence="1">
    <location>
        <begin position="424"/>
        <end position="439"/>
    </location>
</feature>
<feature type="compositionally biased region" description="Polar residues" evidence="1">
    <location>
        <begin position="312"/>
        <end position="335"/>
    </location>
</feature>
<dbReference type="PROSITE" id="PS50245">
    <property type="entry name" value="CAP_GLY_2"/>
    <property type="match status" value="1"/>
</dbReference>
<feature type="domain" description="Chitin-binding type-2" evidence="3">
    <location>
        <begin position="744"/>
        <end position="803"/>
    </location>
</feature>
<comment type="caution">
    <text evidence="4">The sequence shown here is derived from an EMBL/GenBank/DDBJ whole genome shotgun (WGS) entry which is preliminary data.</text>
</comment>
<protein>
    <submittedName>
        <fullName evidence="4">Dynactin subunit 1 like protein</fullName>
    </submittedName>
</protein>